<dbReference type="PANTHER" id="PTHR43725">
    <property type="entry name" value="UDP-GLUCOSE 4-EPIMERASE"/>
    <property type="match status" value="1"/>
</dbReference>
<name>A0ABX1DKU6_9FLAO</name>
<proteinExistence type="inferred from homology"/>
<evidence type="ECO:0000256" key="8">
    <source>
        <dbReference type="ARBA" id="ARBA00031367"/>
    </source>
</evidence>
<evidence type="ECO:0000313" key="10">
    <source>
        <dbReference type="Proteomes" id="UP000760545"/>
    </source>
</evidence>
<evidence type="ECO:0000256" key="6">
    <source>
        <dbReference type="ARBA" id="ARBA00023027"/>
    </source>
</evidence>
<comment type="caution">
    <text evidence="9">The sequence shown here is derived from an EMBL/GenBank/DDBJ whole genome shotgun (WGS) entry which is preliminary data.</text>
</comment>
<dbReference type="PANTHER" id="PTHR43725:SF47">
    <property type="entry name" value="UDP-GLUCOSE 4-EPIMERASE"/>
    <property type="match status" value="1"/>
</dbReference>
<dbReference type="Gene3D" id="3.90.25.10">
    <property type="entry name" value="UDP-galactose 4-epimerase, domain 1"/>
    <property type="match status" value="1"/>
</dbReference>
<comment type="similarity">
    <text evidence="3">Belongs to the NAD(P)-dependent epimerase/dehydratase family.</text>
</comment>
<reference evidence="9 10" key="1">
    <citation type="submission" date="2020-03" db="EMBL/GenBank/DDBJ databases">
        <title>Tamlana sp. nov, isolated from XXX.</title>
        <authorList>
            <person name="Cao W.R."/>
        </authorList>
    </citation>
    <scope>NUCLEOTIDE SEQUENCE [LARGE SCALE GENOMIC DNA]</scope>
    <source>
        <strain evidence="9 10">HST1-43</strain>
    </source>
</reference>
<sequence>IQAFEKVSGQKLPYDFAPRREGDITSAYADTTKANEVLNWKAEYGIEDAMQSAWKWQQQLQEKEDEEI</sequence>
<evidence type="ECO:0000256" key="7">
    <source>
        <dbReference type="ARBA" id="ARBA00023235"/>
    </source>
</evidence>
<organism evidence="9 10">
    <name type="scientific">Tamlana crocina</name>
    <dbReference type="NCBI Taxonomy" id="393006"/>
    <lineage>
        <taxon>Bacteria</taxon>
        <taxon>Pseudomonadati</taxon>
        <taxon>Bacteroidota</taxon>
        <taxon>Flavobacteriia</taxon>
        <taxon>Flavobacteriales</taxon>
        <taxon>Flavobacteriaceae</taxon>
        <taxon>Tamlana</taxon>
    </lineage>
</organism>
<keyword evidence="7" id="KW-0413">Isomerase</keyword>
<comment type="cofactor">
    <cofactor evidence="2">
        <name>NAD(+)</name>
        <dbReference type="ChEBI" id="CHEBI:57540"/>
    </cofactor>
</comment>
<dbReference type="Proteomes" id="UP000760545">
    <property type="component" value="Unassembled WGS sequence"/>
</dbReference>
<gene>
    <name evidence="9" type="ORF">HC176_17620</name>
</gene>
<evidence type="ECO:0000256" key="4">
    <source>
        <dbReference type="ARBA" id="ARBA00013189"/>
    </source>
</evidence>
<accession>A0ABX1DKU6</accession>
<dbReference type="InterPro" id="IPR036291">
    <property type="entry name" value="NAD(P)-bd_dom_sf"/>
</dbReference>
<evidence type="ECO:0000256" key="1">
    <source>
        <dbReference type="ARBA" id="ARBA00000083"/>
    </source>
</evidence>
<keyword evidence="6" id="KW-0520">NAD</keyword>
<evidence type="ECO:0000313" key="9">
    <source>
        <dbReference type="EMBL" id="NJX17293.1"/>
    </source>
</evidence>
<dbReference type="EMBL" id="JAAVJS010000465">
    <property type="protein sequence ID" value="NJX17293.1"/>
    <property type="molecule type" value="Genomic_DNA"/>
</dbReference>
<comment type="catalytic activity">
    <reaction evidence="1">
        <text>UDP-alpha-D-glucose = UDP-alpha-D-galactose</text>
        <dbReference type="Rhea" id="RHEA:22168"/>
        <dbReference type="ChEBI" id="CHEBI:58885"/>
        <dbReference type="ChEBI" id="CHEBI:66914"/>
        <dbReference type="EC" id="5.1.3.2"/>
    </reaction>
</comment>
<evidence type="ECO:0000256" key="5">
    <source>
        <dbReference type="ARBA" id="ARBA00018569"/>
    </source>
</evidence>
<feature type="non-terminal residue" evidence="9">
    <location>
        <position position="1"/>
    </location>
</feature>
<evidence type="ECO:0000256" key="2">
    <source>
        <dbReference type="ARBA" id="ARBA00001911"/>
    </source>
</evidence>
<protein>
    <recommendedName>
        <fullName evidence="5">UDP-glucose 4-epimerase</fullName>
        <ecNumber evidence="4">5.1.3.2</ecNumber>
    </recommendedName>
    <alternativeName>
        <fullName evidence="8">UDP-galactose 4-epimerase</fullName>
    </alternativeName>
</protein>
<dbReference type="SUPFAM" id="SSF51735">
    <property type="entry name" value="NAD(P)-binding Rossmann-fold domains"/>
    <property type="match status" value="1"/>
</dbReference>
<evidence type="ECO:0000256" key="3">
    <source>
        <dbReference type="ARBA" id="ARBA00007637"/>
    </source>
</evidence>
<dbReference type="EC" id="5.1.3.2" evidence="4"/>
<keyword evidence="10" id="KW-1185">Reference proteome</keyword>